<evidence type="ECO:0000313" key="1">
    <source>
        <dbReference type="EMBL" id="VFJ48727.1"/>
    </source>
</evidence>
<dbReference type="AlphaFoldDB" id="A0A450S9S8"/>
<protein>
    <submittedName>
        <fullName evidence="1">Uncharacterized protein</fullName>
    </submittedName>
</protein>
<proteinExistence type="predicted"/>
<sequence length="90" mass="10408">MPPRGKRAASCARRSRRRSFLMHHCENSETLELYAKRTLHSLTALKMASECSATKCKLRFPDHFYLVMKHNSSFAVASLFFRYVDINPNA</sequence>
<reference evidence="1" key="1">
    <citation type="submission" date="2019-02" db="EMBL/GenBank/DDBJ databases">
        <authorList>
            <person name="Gruber-Vodicka R. H."/>
            <person name="Seah K. B. B."/>
        </authorList>
    </citation>
    <scope>NUCLEOTIDE SEQUENCE</scope>
    <source>
        <strain evidence="1">BECK_DK47</strain>
    </source>
</reference>
<organism evidence="1">
    <name type="scientific">Candidatus Kentrum sp. DK</name>
    <dbReference type="NCBI Taxonomy" id="2126562"/>
    <lineage>
        <taxon>Bacteria</taxon>
        <taxon>Pseudomonadati</taxon>
        <taxon>Pseudomonadota</taxon>
        <taxon>Gammaproteobacteria</taxon>
        <taxon>Candidatus Kentrum</taxon>
    </lineage>
</organism>
<dbReference type="EMBL" id="CAADEX010000021">
    <property type="protein sequence ID" value="VFJ48727.1"/>
    <property type="molecule type" value="Genomic_DNA"/>
</dbReference>
<name>A0A450S9S8_9GAMM</name>
<gene>
    <name evidence="1" type="ORF">BECKDK2373B_GA0170837_102113</name>
</gene>
<accession>A0A450S9S8</accession>